<reference evidence="7" key="1">
    <citation type="journal article" date="2023" name="Mol. Biol. Evol.">
        <title>Third-Generation Sequencing Reveals the Adaptive Role of the Epigenome in Three Deep-Sea Polychaetes.</title>
        <authorList>
            <person name="Perez M."/>
            <person name="Aroh O."/>
            <person name="Sun Y."/>
            <person name="Lan Y."/>
            <person name="Juniper S.K."/>
            <person name="Young C.R."/>
            <person name="Angers B."/>
            <person name="Qian P.Y."/>
        </authorList>
    </citation>
    <scope>NUCLEOTIDE SEQUENCE</scope>
    <source>
        <strain evidence="7">P08H-3</strain>
    </source>
</reference>
<dbReference type="InterPro" id="IPR013783">
    <property type="entry name" value="Ig-like_fold"/>
</dbReference>
<keyword evidence="8" id="KW-1185">Reference proteome</keyword>
<keyword evidence="2" id="KW-0732">Signal</keyword>
<dbReference type="EMBL" id="JAODUP010002046">
    <property type="protein sequence ID" value="KAK2139077.1"/>
    <property type="molecule type" value="Genomic_DNA"/>
</dbReference>
<keyword evidence="3" id="KW-1015">Disulfide bond</keyword>
<evidence type="ECO:0000256" key="1">
    <source>
        <dbReference type="ARBA" id="ARBA00004167"/>
    </source>
</evidence>
<feature type="domain" description="Ig-like" evidence="6">
    <location>
        <begin position="243"/>
        <end position="332"/>
    </location>
</feature>
<dbReference type="Pfam" id="PF07714">
    <property type="entry name" value="PK_Tyr_Ser-Thr"/>
    <property type="match status" value="1"/>
</dbReference>
<dbReference type="InterPro" id="IPR001245">
    <property type="entry name" value="Ser-Thr/Tyr_kinase_cat_dom"/>
</dbReference>
<evidence type="ECO:0000313" key="8">
    <source>
        <dbReference type="Proteomes" id="UP001208570"/>
    </source>
</evidence>
<accession>A0AAD9IQE0</accession>
<evidence type="ECO:0000256" key="4">
    <source>
        <dbReference type="ARBA" id="ARBA00023180"/>
    </source>
</evidence>
<keyword evidence="5" id="KW-0393">Immunoglobulin domain</keyword>
<protein>
    <recommendedName>
        <fullName evidence="6">Ig-like domain-containing protein</fullName>
    </recommendedName>
</protein>
<dbReference type="SUPFAM" id="SSF56112">
    <property type="entry name" value="Protein kinase-like (PK-like)"/>
    <property type="match status" value="1"/>
</dbReference>
<dbReference type="InterPro" id="IPR007110">
    <property type="entry name" value="Ig-like_dom"/>
</dbReference>
<evidence type="ECO:0000256" key="2">
    <source>
        <dbReference type="ARBA" id="ARBA00022729"/>
    </source>
</evidence>
<dbReference type="InterPro" id="IPR036179">
    <property type="entry name" value="Ig-like_dom_sf"/>
</dbReference>
<keyword evidence="4" id="KW-0325">Glycoprotein</keyword>
<comment type="subcellular location">
    <subcellularLocation>
        <location evidence="1">Membrane</location>
        <topology evidence="1">Single-pass membrane protein</topology>
    </subcellularLocation>
</comment>
<dbReference type="InterPro" id="IPR052598">
    <property type="entry name" value="IgSF_CEA-related"/>
</dbReference>
<name>A0AAD9IQE0_9ANNE</name>
<organism evidence="7 8">
    <name type="scientific">Paralvinella palmiformis</name>
    <dbReference type="NCBI Taxonomy" id="53620"/>
    <lineage>
        <taxon>Eukaryota</taxon>
        <taxon>Metazoa</taxon>
        <taxon>Spiralia</taxon>
        <taxon>Lophotrochozoa</taxon>
        <taxon>Annelida</taxon>
        <taxon>Polychaeta</taxon>
        <taxon>Sedentaria</taxon>
        <taxon>Canalipalpata</taxon>
        <taxon>Terebellida</taxon>
        <taxon>Terebelliformia</taxon>
        <taxon>Alvinellidae</taxon>
        <taxon>Paralvinella</taxon>
    </lineage>
</organism>
<dbReference type="GO" id="GO:0016020">
    <property type="term" value="C:membrane"/>
    <property type="evidence" value="ECO:0007669"/>
    <property type="project" value="UniProtKB-SubCell"/>
</dbReference>
<proteinExistence type="predicted"/>
<evidence type="ECO:0000313" key="7">
    <source>
        <dbReference type="EMBL" id="KAK2139077.1"/>
    </source>
</evidence>
<dbReference type="Proteomes" id="UP001208570">
    <property type="component" value="Unassembled WGS sequence"/>
</dbReference>
<evidence type="ECO:0000256" key="3">
    <source>
        <dbReference type="ARBA" id="ARBA00023157"/>
    </source>
</evidence>
<dbReference type="SUPFAM" id="SSF48726">
    <property type="entry name" value="Immunoglobulin"/>
    <property type="match status" value="2"/>
</dbReference>
<gene>
    <name evidence="7" type="ORF">LSH36_2049g00034</name>
</gene>
<dbReference type="Gene3D" id="2.60.40.10">
    <property type="entry name" value="Immunoglobulins"/>
    <property type="match status" value="3"/>
</dbReference>
<evidence type="ECO:0000259" key="6">
    <source>
        <dbReference type="PROSITE" id="PS50835"/>
    </source>
</evidence>
<dbReference type="PANTHER" id="PTHR44337">
    <property type="entry name" value="CARCINOEMBRYONIC ANTIGEN-RELATED CELL ADHESION MOLECULE 8"/>
    <property type="match status" value="1"/>
</dbReference>
<dbReference type="AlphaFoldDB" id="A0AAD9IQE0"/>
<dbReference type="InterPro" id="IPR011009">
    <property type="entry name" value="Kinase-like_dom_sf"/>
</dbReference>
<evidence type="ECO:0000256" key="5">
    <source>
        <dbReference type="ARBA" id="ARBA00023319"/>
    </source>
</evidence>
<dbReference type="PROSITE" id="PS50835">
    <property type="entry name" value="IG_LIKE"/>
    <property type="match status" value="2"/>
</dbReference>
<comment type="caution">
    <text evidence="7">The sequence shown here is derived from an EMBL/GenBank/DDBJ whole genome shotgun (WGS) entry which is preliminary data.</text>
</comment>
<dbReference type="PANTHER" id="PTHR44337:SF8">
    <property type="entry name" value="IMMUNOGLOBULIN SUBTYPE DOMAIN-CONTAINING PROTEIN"/>
    <property type="match status" value="1"/>
</dbReference>
<feature type="domain" description="Ig-like" evidence="6">
    <location>
        <begin position="136"/>
        <end position="236"/>
    </location>
</feature>
<dbReference type="GO" id="GO:0004672">
    <property type="term" value="F:protein kinase activity"/>
    <property type="evidence" value="ECO:0007669"/>
    <property type="project" value="InterPro"/>
</dbReference>
<dbReference type="Gene3D" id="1.10.510.10">
    <property type="entry name" value="Transferase(Phosphotransferase) domain 1"/>
    <property type="match status" value="1"/>
</dbReference>
<sequence length="482" mass="55463">MKMKYHLIYNICVTVPSFVSQPNVVNSYRGESTTLTWSLSEPVNSRWRYIDLQYDLPRRITVLSFTFNTNRYQYGQGYDANRVKGDIKVNSTTISFTLFNLQPDDARYRYSCGVKYDTFKDAIINNNGWILLYYVPHSLTINYLPSEVTENTILTLTCSASSTTIFPSNIPKDLSPKIDMKYRWQRDNYDLPNDNRHRVNGNKLIIDRIQRMDNNITYRCIAQELGSRLSNYKDITLNVMYKPGAAKADVDTVGPYFEGYPENINLSCSISDPGNPKVKFEWLKDGKHKDYTDTNYYTISSGQLTVSGHDGLWQCLPYNNIGNGEPDTIKVTVYCPPSWYKLDPVDHVNGVSIGDTTNFKVWVIARPLPRQDQWKWKFSPSNSSNVMTTDPGHVHLTVSDDMAVLSITNVTISYYGKLPFGDVTDDEARQKVLKGQRPIKPTKCSDDMFDIMTQCWMRQPFKRPSLRDISVKCNELIEYEEV</sequence>